<comment type="similarity">
    <text evidence="1">Belongs to the short-chain dehydrogenases/reductases (SDR) family.</text>
</comment>
<keyword evidence="4" id="KW-1185">Reference proteome</keyword>
<sequence length="247" mass="26174">MTRPLAVVTGASSGIGRASARRLAAEGFEVICAARRTDRIEALAAEIDGRAVTCDVTKADDLAALAREVGDRLDVLVANAGGALGTEHVVDADLDEWRTMYETNVIGVAASVQALMPALITGEGEVIVIGSVAGHVSYEGGGGYVAAKHAVRAMLGSLRLEMYDQPVRICEIDPGMVESDEFSLVRFHGDAEKAAAVYAGVVDPLQQEDIAECVAFVATRPKHVNIDSMVVRPRSQPAQHKVHRRSS</sequence>
<dbReference type="PANTHER" id="PTHR42901:SF1">
    <property type="entry name" value="ALCOHOL DEHYDROGENASE"/>
    <property type="match status" value="1"/>
</dbReference>
<dbReference type="PANTHER" id="PTHR42901">
    <property type="entry name" value="ALCOHOL DEHYDROGENASE"/>
    <property type="match status" value="1"/>
</dbReference>
<evidence type="ECO:0000256" key="1">
    <source>
        <dbReference type="ARBA" id="ARBA00006484"/>
    </source>
</evidence>
<dbReference type="EMBL" id="LAIR01000002">
    <property type="protein sequence ID" value="KNX39130.1"/>
    <property type="molecule type" value="Genomic_DNA"/>
</dbReference>
<dbReference type="GO" id="GO:0016616">
    <property type="term" value="F:oxidoreductase activity, acting on the CH-OH group of donors, NAD or NADP as acceptor"/>
    <property type="evidence" value="ECO:0007669"/>
    <property type="project" value="UniProtKB-ARBA"/>
</dbReference>
<proteinExistence type="inferred from homology"/>
<keyword evidence="2" id="KW-0560">Oxidoreductase</keyword>
<dbReference type="Pfam" id="PF00106">
    <property type="entry name" value="adh_short"/>
    <property type="match status" value="1"/>
</dbReference>
<gene>
    <name evidence="3" type="ORF">VV01_02310</name>
</gene>
<name>A0A0L6CN96_9MICO</name>
<dbReference type="STRING" id="1631356.VV01_02310"/>
<dbReference type="InterPro" id="IPR020904">
    <property type="entry name" value="Sc_DH/Rdtase_CS"/>
</dbReference>
<dbReference type="SUPFAM" id="SSF51735">
    <property type="entry name" value="NAD(P)-binding Rossmann-fold domains"/>
    <property type="match status" value="1"/>
</dbReference>
<accession>A0A0L6CN96</accession>
<evidence type="ECO:0000313" key="3">
    <source>
        <dbReference type="EMBL" id="KNX39130.1"/>
    </source>
</evidence>
<dbReference type="Gene3D" id="3.40.50.720">
    <property type="entry name" value="NAD(P)-binding Rossmann-like Domain"/>
    <property type="match status" value="1"/>
</dbReference>
<reference evidence="4" key="1">
    <citation type="submission" date="2015-03" db="EMBL/GenBank/DDBJ databases">
        <title>Luteipulveratus halotolerans sp. nov., a novel actinobacterium (Dermacoccaceae) from Sarawak, Malaysia.</title>
        <authorList>
            <person name="Juboi H."/>
            <person name="Basik A."/>
            <person name="Shamsul S.S."/>
            <person name="Arnold P."/>
            <person name="Schmitt E.K."/>
            <person name="Sanglier J.-J."/>
            <person name="Yeo T."/>
        </authorList>
    </citation>
    <scope>NUCLEOTIDE SEQUENCE [LARGE SCALE GENOMIC DNA]</scope>
    <source>
        <strain evidence="4">C296001</strain>
    </source>
</reference>
<protein>
    <submittedName>
        <fullName evidence="3">Oxidoreductase</fullName>
    </submittedName>
</protein>
<dbReference type="RefSeq" id="WP_050671670.1">
    <property type="nucleotide sequence ID" value="NZ_LAIR01000002.1"/>
</dbReference>
<organism evidence="3 4">
    <name type="scientific">Luteipulveratus halotolerans</name>
    <dbReference type="NCBI Taxonomy" id="1631356"/>
    <lineage>
        <taxon>Bacteria</taxon>
        <taxon>Bacillati</taxon>
        <taxon>Actinomycetota</taxon>
        <taxon>Actinomycetes</taxon>
        <taxon>Micrococcales</taxon>
        <taxon>Dermacoccaceae</taxon>
        <taxon>Luteipulveratus</taxon>
    </lineage>
</organism>
<evidence type="ECO:0000313" key="4">
    <source>
        <dbReference type="Proteomes" id="UP000037397"/>
    </source>
</evidence>
<evidence type="ECO:0000256" key="2">
    <source>
        <dbReference type="ARBA" id="ARBA00023002"/>
    </source>
</evidence>
<dbReference type="FunFam" id="3.40.50.720:FF:000047">
    <property type="entry name" value="NADP-dependent L-serine/L-allo-threonine dehydrogenase"/>
    <property type="match status" value="1"/>
</dbReference>
<dbReference type="Proteomes" id="UP000037397">
    <property type="component" value="Unassembled WGS sequence"/>
</dbReference>
<dbReference type="AlphaFoldDB" id="A0A0L6CN96"/>
<comment type="caution">
    <text evidence="3">The sequence shown here is derived from an EMBL/GenBank/DDBJ whole genome shotgun (WGS) entry which is preliminary data.</text>
</comment>
<dbReference type="OrthoDB" id="9775296at2"/>
<dbReference type="InterPro" id="IPR002347">
    <property type="entry name" value="SDR_fam"/>
</dbReference>
<dbReference type="PROSITE" id="PS00061">
    <property type="entry name" value="ADH_SHORT"/>
    <property type="match status" value="1"/>
</dbReference>
<dbReference type="PRINTS" id="PR00081">
    <property type="entry name" value="GDHRDH"/>
</dbReference>
<dbReference type="InterPro" id="IPR036291">
    <property type="entry name" value="NAD(P)-bd_dom_sf"/>
</dbReference>